<organism evidence="2 3">
    <name type="scientific">Psychrobacillus vulpis</name>
    <dbReference type="NCBI Taxonomy" id="2325572"/>
    <lineage>
        <taxon>Bacteria</taxon>
        <taxon>Bacillati</taxon>
        <taxon>Bacillota</taxon>
        <taxon>Bacilli</taxon>
        <taxon>Bacillales</taxon>
        <taxon>Bacillaceae</taxon>
        <taxon>Psychrobacillus</taxon>
    </lineage>
</organism>
<evidence type="ECO:0000313" key="2">
    <source>
        <dbReference type="EMBL" id="TQR20309.1"/>
    </source>
</evidence>
<sequence length="64" mass="7181">MRPISIAEHKWWKIGAAAFLSVGILAACGDDEKDPNMDDNQIDEDIKQDVDIPNIEDTEVEEPK</sequence>
<evidence type="ECO:0000256" key="1">
    <source>
        <dbReference type="SAM" id="MobiDB-lite"/>
    </source>
</evidence>
<evidence type="ECO:0008006" key="4">
    <source>
        <dbReference type="Google" id="ProtNLM"/>
    </source>
</evidence>
<dbReference type="OrthoDB" id="2456559at2"/>
<name>A0A544TS87_9BACI</name>
<reference evidence="2 3" key="1">
    <citation type="submission" date="2019-06" db="EMBL/GenBank/DDBJ databases">
        <title>Psychrobacillus vulpis sp. nov., a new species isolated from feces of a red fox that inhabits in The Tablas de Daimiel Natural Park, Albacete, Spain.</title>
        <authorList>
            <person name="Rodriguez M."/>
            <person name="Reina J.C."/>
            <person name="Bejar V."/>
            <person name="Llamas I."/>
        </authorList>
    </citation>
    <scope>NUCLEOTIDE SEQUENCE [LARGE SCALE GENOMIC DNA]</scope>
    <source>
        <strain evidence="2 3">Z8</strain>
    </source>
</reference>
<dbReference type="AlphaFoldDB" id="A0A544TS87"/>
<evidence type="ECO:0000313" key="3">
    <source>
        <dbReference type="Proteomes" id="UP000316626"/>
    </source>
</evidence>
<dbReference type="EMBL" id="VDGI01000006">
    <property type="protein sequence ID" value="TQR20309.1"/>
    <property type="molecule type" value="Genomic_DNA"/>
</dbReference>
<dbReference type="Proteomes" id="UP000316626">
    <property type="component" value="Unassembled WGS sequence"/>
</dbReference>
<comment type="caution">
    <text evidence="2">The sequence shown here is derived from an EMBL/GenBank/DDBJ whole genome shotgun (WGS) entry which is preliminary data.</text>
</comment>
<protein>
    <recommendedName>
        <fullName evidence="4">Lipoprotein</fullName>
    </recommendedName>
</protein>
<dbReference type="RefSeq" id="WP_142642005.1">
    <property type="nucleotide sequence ID" value="NZ_VDGI01000006.1"/>
</dbReference>
<proteinExistence type="predicted"/>
<gene>
    <name evidence="2" type="ORF">FG384_07655</name>
</gene>
<dbReference type="PROSITE" id="PS51257">
    <property type="entry name" value="PROKAR_LIPOPROTEIN"/>
    <property type="match status" value="1"/>
</dbReference>
<feature type="region of interest" description="Disordered" evidence="1">
    <location>
        <begin position="30"/>
        <end position="64"/>
    </location>
</feature>
<accession>A0A544TS87</accession>
<feature type="compositionally biased region" description="Acidic residues" evidence="1">
    <location>
        <begin position="54"/>
        <end position="64"/>
    </location>
</feature>
<keyword evidence="3" id="KW-1185">Reference proteome</keyword>